<feature type="domain" description="Serine aminopeptidase S33" evidence="1">
    <location>
        <begin position="50"/>
        <end position="305"/>
    </location>
</feature>
<dbReference type="EMBL" id="RWKW01000073">
    <property type="protein sequence ID" value="RST84843.1"/>
    <property type="molecule type" value="Genomic_DNA"/>
</dbReference>
<dbReference type="OrthoDB" id="9788260at2"/>
<dbReference type="InterPro" id="IPR022742">
    <property type="entry name" value="Hydrolase_4"/>
</dbReference>
<evidence type="ECO:0000313" key="3">
    <source>
        <dbReference type="Proteomes" id="UP000278398"/>
    </source>
</evidence>
<reference evidence="2 3" key="1">
    <citation type="submission" date="2018-12" db="EMBL/GenBank/DDBJ databases">
        <title>Mesorhizobium carbonis sp. nov., isolated from coal mine water.</title>
        <authorList>
            <person name="Xin W."/>
            <person name="Xu Z."/>
            <person name="Xiang F."/>
            <person name="Zhang J."/>
            <person name="Xi L."/>
            <person name="Liu J."/>
        </authorList>
    </citation>
    <scope>NUCLEOTIDE SEQUENCE [LARGE SCALE GENOMIC DNA]</scope>
    <source>
        <strain evidence="2 3">B2.3</strain>
    </source>
</reference>
<dbReference type="InterPro" id="IPR029058">
    <property type="entry name" value="AB_hydrolase_fold"/>
</dbReference>
<comment type="caution">
    <text evidence="2">The sequence shown here is derived from an EMBL/GenBank/DDBJ whole genome shotgun (WGS) entry which is preliminary data.</text>
</comment>
<accession>A0A3S0A6B9</accession>
<name>A0A3S0A6B9_9HYPH</name>
<dbReference type="AlphaFoldDB" id="A0A3S0A6B9"/>
<dbReference type="Gene3D" id="3.40.50.1820">
    <property type="entry name" value="alpha/beta hydrolase"/>
    <property type="match status" value="1"/>
</dbReference>
<evidence type="ECO:0000259" key="1">
    <source>
        <dbReference type="Pfam" id="PF12146"/>
    </source>
</evidence>
<dbReference type="Proteomes" id="UP000278398">
    <property type="component" value="Unassembled WGS sequence"/>
</dbReference>
<dbReference type="PANTHER" id="PTHR11614">
    <property type="entry name" value="PHOSPHOLIPASE-RELATED"/>
    <property type="match status" value="1"/>
</dbReference>
<dbReference type="SUPFAM" id="SSF53474">
    <property type="entry name" value="alpha/beta-Hydrolases"/>
    <property type="match status" value="1"/>
</dbReference>
<organism evidence="2 3">
    <name type="scientific">Aquibium carbonis</name>
    <dbReference type="NCBI Taxonomy" id="2495581"/>
    <lineage>
        <taxon>Bacteria</taxon>
        <taxon>Pseudomonadati</taxon>
        <taxon>Pseudomonadota</taxon>
        <taxon>Alphaproteobacteria</taxon>
        <taxon>Hyphomicrobiales</taxon>
        <taxon>Phyllobacteriaceae</taxon>
        <taxon>Aquibium</taxon>
    </lineage>
</organism>
<evidence type="ECO:0000313" key="2">
    <source>
        <dbReference type="EMBL" id="RST84843.1"/>
    </source>
</evidence>
<dbReference type="InterPro" id="IPR051044">
    <property type="entry name" value="MAG_DAG_Lipase"/>
</dbReference>
<keyword evidence="2" id="KW-0378">Hydrolase</keyword>
<keyword evidence="3" id="KW-1185">Reference proteome</keyword>
<dbReference type="Pfam" id="PF12146">
    <property type="entry name" value="Hydrolase_4"/>
    <property type="match status" value="1"/>
</dbReference>
<dbReference type="GO" id="GO:0016787">
    <property type="term" value="F:hydrolase activity"/>
    <property type="evidence" value="ECO:0007669"/>
    <property type="project" value="UniProtKB-KW"/>
</dbReference>
<gene>
    <name evidence="2" type="ORF">EJC49_18925</name>
</gene>
<sequence length="325" mass="35353">MAPSTRPGAGILVATAGNDVPARARADYLVSRKGGKRLRYALFPAGGRPRRGTVVILQGRNECIEKYYETIGDLSRRGLGVAIMDWRGQGGSDRLIRDREKGFVRSYDDYVADLDQFFEEIILPDCVGPFYVLGHSMGGLIALLAAPRLVNRVRRMVLSTPLLAFERQPLSMPALHRLSTLLCGVGLGSTYLGGGPRARKPTLFAGNTLTSDYARFTRNSAIYLRHPELALGGPTAAWIRASCAAAATVMDIDHRARIQVPTLIFAAGADEVVSNRAIEAFGSSLKSGSVLTIDGARHELLQEADFYREQFMAAFDAFVPGTDDF</sequence>
<proteinExistence type="predicted"/>
<protein>
    <submittedName>
        <fullName evidence="2">Alpha/beta hydrolase</fullName>
    </submittedName>
</protein>